<dbReference type="GO" id="GO:0003676">
    <property type="term" value="F:nucleic acid binding"/>
    <property type="evidence" value="ECO:0007669"/>
    <property type="project" value="InterPro"/>
</dbReference>
<evidence type="ECO:0000313" key="3">
    <source>
        <dbReference type="Proteomes" id="UP000028488"/>
    </source>
</evidence>
<dbReference type="Gene3D" id="3.30.420.10">
    <property type="entry name" value="Ribonuclease H-like superfamily/Ribonuclease H"/>
    <property type="match status" value="1"/>
</dbReference>
<reference evidence="2 3" key="1">
    <citation type="submission" date="2014-07" db="EMBL/GenBank/DDBJ databases">
        <title>Genome Sequence of Rhodococcus opacus Strain R7, a Biodegrader of Mono- and Polycyclic Aromatic Hydrocarbons.</title>
        <authorList>
            <person name="Di Gennaro P."/>
            <person name="Zampolli J."/>
            <person name="Presti I."/>
            <person name="Cappelletti M."/>
            <person name="D'Ursi P."/>
            <person name="Orro A."/>
            <person name="Mezzelani A."/>
            <person name="Milanesi L."/>
        </authorList>
    </citation>
    <scope>NUCLEOTIDE SEQUENCE [LARGE SCALE GENOMIC DNA]</scope>
    <source>
        <strain evidence="2 3">R7</strain>
        <plasmid evidence="2">pPDG1</plasmid>
    </source>
</reference>
<dbReference type="RefSeq" id="WP_128970165.1">
    <property type="nucleotide sequence ID" value="NZ_CP008948.1"/>
</dbReference>
<sequence length="347" mass="39659">MARAQKAVLIDAVTALHEQAGIHVARASAQLGLARSSYYRLAHDYQHYQPVERPIPHTDRSQPAALSETERRVIIDLLLAEENSDRSVVQTYWRSFDEGLVACSERTFYRVARSQNLTGDRRRTRRGGSNARPKPVVATAQVGQLWSWDITMLQGSRKQDRYLLYLAIDVFSRYPVAWRIEYAETTQMAVQMFLAAFEKYGVPLVLHADNGASMRSTGLLDALESAGVSASYSRPRVSDDNPFSESLFKTLKYDLSCPERFDDIGHAREWTEQFLHRYTNEHRHGGLSRHTPAAVFFGTAAAIRRHRQDRLDRIWTEHPERFRRRPQAPELPQLTGINIKHDLSQAG</sequence>
<keyword evidence="2" id="KW-0614">Plasmid</keyword>
<protein>
    <submittedName>
        <fullName evidence="2">Integrase</fullName>
    </submittedName>
</protein>
<dbReference type="InterPro" id="IPR012337">
    <property type="entry name" value="RNaseH-like_sf"/>
</dbReference>
<dbReference type="PANTHER" id="PTHR46889:SF4">
    <property type="entry name" value="TRANSPOSASE INSO FOR INSERTION SEQUENCE ELEMENT IS911B-RELATED"/>
    <property type="match status" value="1"/>
</dbReference>
<accession>A0A076EXD5</accession>
<geneLocation type="plasmid" evidence="2 3">
    <name>pPDG1</name>
</geneLocation>
<evidence type="ECO:0000313" key="2">
    <source>
        <dbReference type="EMBL" id="AII10466.1"/>
    </source>
</evidence>
<name>A0A076EXD5_RHOOP</name>
<proteinExistence type="predicted"/>
<dbReference type="InterPro" id="IPR001584">
    <property type="entry name" value="Integrase_cat-core"/>
</dbReference>
<dbReference type="InterPro" id="IPR036397">
    <property type="entry name" value="RNaseH_sf"/>
</dbReference>
<dbReference type="Pfam" id="PF00665">
    <property type="entry name" value="rve"/>
    <property type="match status" value="1"/>
</dbReference>
<gene>
    <name evidence="2" type="ORF">EP51_39990</name>
</gene>
<dbReference type="SUPFAM" id="SSF53098">
    <property type="entry name" value="Ribonuclease H-like"/>
    <property type="match status" value="1"/>
</dbReference>
<dbReference type="Proteomes" id="UP000028488">
    <property type="component" value="Plasmid pPDG1"/>
</dbReference>
<dbReference type="PANTHER" id="PTHR46889">
    <property type="entry name" value="TRANSPOSASE INSF FOR INSERTION SEQUENCE IS3B-RELATED"/>
    <property type="match status" value="1"/>
</dbReference>
<dbReference type="GO" id="GO:0015074">
    <property type="term" value="P:DNA integration"/>
    <property type="evidence" value="ECO:0007669"/>
    <property type="project" value="InterPro"/>
</dbReference>
<dbReference type="InterPro" id="IPR050900">
    <property type="entry name" value="Transposase_IS3/IS150/IS904"/>
</dbReference>
<dbReference type="PROSITE" id="PS50994">
    <property type="entry name" value="INTEGRASE"/>
    <property type="match status" value="1"/>
</dbReference>
<evidence type="ECO:0000259" key="1">
    <source>
        <dbReference type="PROSITE" id="PS50994"/>
    </source>
</evidence>
<organism evidence="2 3">
    <name type="scientific">Rhodococcus opacus</name>
    <name type="common">Nocardia opaca</name>
    <dbReference type="NCBI Taxonomy" id="37919"/>
    <lineage>
        <taxon>Bacteria</taxon>
        <taxon>Bacillati</taxon>
        <taxon>Actinomycetota</taxon>
        <taxon>Actinomycetes</taxon>
        <taxon>Mycobacteriales</taxon>
        <taxon>Nocardiaceae</taxon>
        <taxon>Rhodococcus</taxon>
    </lineage>
</organism>
<dbReference type="EMBL" id="CP008948">
    <property type="protein sequence ID" value="AII10466.1"/>
    <property type="molecule type" value="Genomic_DNA"/>
</dbReference>
<dbReference type="AlphaFoldDB" id="A0A076EXD5"/>
<feature type="domain" description="Integrase catalytic" evidence="1">
    <location>
        <begin position="131"/>
        <end position="300"/>
    </location>
</feature>